<name>A0A8K0XNZ0_9AGAR</name>
<dbReference type="AlphaFoldDB" id="A0A8K0XNZ0"/>
<evidence type="ECO:0000313" key="1">
    <source>
        <dbReference type="EMBL" id="KAH8099496.1"/>
    </source>
</evidence>
<gene>
    <name evidence="1" type="ORF">BXZ70DRAFT_229269</name>
</gene>
<reference evidence="1" key="1">
    <citation type="journal article" date="2021" name="New Phytol.">
        <title>Evolutionary innovations through gain and loss of genes in the ectomycorrhizal Boletales.</title>
        <authorList>
            <person name="Wu G."/>
            <person name="Miyauchi S."/>
            <person name="Morin E."/>
            <person name="Kuo A."/>
            <person name="Drula E."/>
            <person name="Varga T."/>
            <person name="Kohler A."/>
            <person name="Feng B."/>
            <person name="Cao Y."/>
            <person name="Lipzen A."/>
            <person name="Daum C."/>
            <person name="Hundley H."/>
            <person name="Pangilinan J."/>
            <person name="Johnson J."/>
            <person name="Barry K."/>
            <person name="LaButti K."/>
            <person name="Ng V."/>
            <person name="Ahrendt S."/>
            <person name="Min B."/>
            <person name="Choi I.G."/>
            <person name="Park H."/>
            <person name="Plett J.M."/>
            <person name="Magnuson J."/>
            <person name="Spatafora J.W."/>
            <person name="Nagy L.G."/>
            <person name="Henrissat B."/>
            <person name="Grigoriev I.V."/>
            <person name="Yang Z.L."/>
            <person name="Xu J."/>
            <person name="Martin F.M."/>
        </authorList>
    </citation>
    <scope>NUCLEOTIDE SEQUENCE</scope>
    <source>
        <strain evidence="1">KKN 215</strain>
    </source>
</reference>
<accession>A0A8K0XNZ0</accession>
<evidence type="ECO:0000313" key="2">
    <source>
        <dbReference type="Proteomes" id="UP000813824"/>
    </source>
</evidence>
<dbReference type="EMBL" id="JAEVFJ010000019">
    <property type="protein sequence ID" value="KAH8099496.1"/>
    <property type="molecule type" value="Genomic_DNA"/>
</dbReference>
<organism evidence="1 2">
    <name type="scientific">Cristinia sonorae</name>
    <dbReference type="NCBI Taxonomy" id="1940300"/>
    <lineage>
        <taxon>Eukaryota</taxon>
        <taxon>Fungi</taxon>
        <taxon>Dikarya</taxon>
        <taxon>Basidiomycota</taxon>
        <taxon>Agaricomycotina</taxon>
        <taxon>Agaricomycetes</taxon>
        <taxon>Agaricomycetidae</taxon>
        <taxon>Agaricales</taxon>
        <taxon>Pleurotineae</taxon>
        <taxon>Stephanosporaceae</taxon>
        <taxon>Cristinia</taxon>
    </lineage>
</organism>
<dbReference type="Proteomes" id="UP000813824">
    <property type="component" value="Unassembled WGS sequence"/>
</dbReference>
<protein>
    <submittedName>
        <fullName evidence="1">Uncharacterized protein</fullName>
    </submittedName>
</protein>
<comment type="caution">
    <text evidence="1">The sequence shown here is derived from an EMBL/GenBank/DDBJ whole genome shotgun (WGS) entry which is preliminary data.</text>
</comment>
<dbReference type="OrthoDB" id="2720314at2759"/>
<sequence>MKIRAGPNLELKHDWKLRSRAATLLAASHTLSSSGFHKHLEMLTTLMERSTNPSRGRTLFEAFLWRASVMQPPHLPVVVAPGTSHIIPTAAAPAEPNSFITASLECQEYTAYIARGTENAKCIRSGSSPHTGDKLESKVRMFLVDSGNSQLRDCTPYIVSSLHASGDGYIRGVLSNGFEYIFIELLRNENNEGATYRVSGSFTFQIQPSSLLGETADEISGVLASWFLNSKEPTSASSDDWLSPCIGIGDAD</sequence>
<keyword evidence="2" id="KW-1185">Reference proteome</keyword>
<proteinExistence type="predicted"/>